<proteinExistence type="predicted"/>
<dbReference type="RefSeq" id="WP_180993653.1">
    <property type="nucleotide sequence ID" value="NZ_MIYK01000021.1"/>
</dbReference>
<evidence type="ECO:0000313" key="3">
    <source>
        <dbReference type="Proteomes" id="UP000051565"/>
    </source>
</evidence>
<gene>
    <name evidence="2" type="ORF">IV52_GL000006</name>
</gene>
<dbReference type="Proteomes" id="UP000051565">
    <property type="component" value="Unassembled WGS sequence"/>
</dbReference>
<keyword evidence="3" id="KW-1185">Reference proteome</keyword>
<organism evidence="2 3">
    <name type="scientific">Fructilactobacillus lindneri DSM 20690 = JCM 11027</name>
    <dbReference type="NCBI Taxonomy" id="1122148"/>
    <lineage>
        <taxon>Bacteria</taxon>
        <taxon>Bacillati</taxon>
        <taxon>Bacillota</taxon>
        <taxon>Bacilli</taxon>
        <taxon>Lactobacillales</taxon>
        <taxon>Lactobacillaceae</taxon>
        <taxon>Fructilactobacillus</taxon>
    </lineage>
</organism>
<dbReference type="PATRIC" id="fig|1122148.6.peg.8"/>
<comment type="caution">
    <text evidence="2">The sequence shown here is derived from an EMBL/GenBank/DDBJ whole genome shotgun (WGS) entry which is preliminary data.</text>
</comment>
<sequence>MLMGLINRGNKETESPEALHSADVSRDTSSLNPKTTETKKWTGAERKNIKVAPPVLDLIKTMCNMTDKNKPESKAYGLVSTAVNEYLKDHFTEREQEIIRNSIEIKYR</sequence>
<feature type="region of interest" description="Disordered" evidence="1">
    <location>
        <begin position="1"/>
        <end position="40"/>
    </location>
</feature>
<reference evidence="2 3" key="1">
    <citation type="journal article" date="2015" name="Genome Announc.">
        <title>Expanding the biotechnology potential of lactobacilli through comparative genomics of 213 strains and associated genera.</title>
        <authorList>
            <person name="Sun Z."/>
            <person name="Harris H.M."/>
            <person name="McCann A."/>
            <person name="Guo C."/>
            <person name="Argimon S."/>
            <person name="Zhang W."/>
            <person name="Yang X."/>
            <person name="Jeffery I.B."/>
            <person name="Cooney J.C."/>
            <person name="Kagawa T.F."/>
            <person name="Liu W."/>
            <person name="Song Y."/>
            <person name="Salvetti E."/>
            <person name="Wrobel A."/>
            <person name="Rasinkangas P."/>
            <person name="Parkhill J."/>
            <person name="Rea M.C."/>
            <person name="O'Sullivan O."/>
            <person name="Ritari J."/>
            <person name="Douillard F.P."/>
            <person name="Paul Ross R."/>
            <person name="Yang R."/>
            <person name="Briner A.E."/>
            <person name="Felis G.E."/>
            <person name="de Vos W.M."/>
            <person name="Barrangou R."/>
            <person name="Klaenhammer T.R."/>
            <person name="Caufield P.W."/>
            <person name="Cui Y."/>
            <person name="Zhang H."/>
            <person name="O'Toole P.W."/>
        </authorList>
    </citation>
    <scope>NUCLEOTIDE SEQUENCE [LARGE SCALE GENOMIC DNA]</scope>
    <source>
        <strain evidence="2 3">DSM 20690</strain>
    </source>
</reference>
<name>A0A0R2JU02_9LACO</name>
<dbReference type="AlphaFoldDB" id="A0A0R2JU02"/>
<accession>A0A0R2JU02</accession>
<protein>
    <submittedName>
        <fullName evidence="2">Rep63C</fullName>
    </submittedName>
</protein>
<evidence type="ECO:0000256" key="1">
    <source>
        <dbReference type="SAM" id="MobiDB-lite"/>
    </source>
</evidence>
<evidence type="ECO:0000313" key="2">
    <source>
        <dbReference type="EMBL" id="KRN80553.1"/>
    </source>
</evidence>
<dbReference type="EMBL" id="JQBT01000008">
    <property type="protein sequence ID" value="KRN80553.1"/>
    <property type="molecule type" value="Genomic_DNA"/>
</dbReference>